<reference evidence="8" key="1">
    <citation type="submission" date="2023-06" db="EMBL/GenBank/DDBJ databases">
        <title>Genomic analysis of the entomopathogenic nematode Steinernema hermaphroditum.</title>
        <authorList>
            <person name="Schwarz E.M."/>
            <person name="Heppert J.K."/>
            <person name="Baniya A."/>
            <person name="Schwartz H.T."/>
            <person name="Tan C.-H."/>
            <person name="Antoshechkin I."/>
            <person name="Sternberg P.W."/>
            <person name="Goodrich-Blair H."/>
            <person name="Dillman A.R."/>
        </authorList>
    </citation>
    <scope>NUCLEOTIDE SEQUENCE</scope>
    <source>
        <strain evidence="8">PS9179</strain>
        <tissue evidence="8">Whole animal</tissue>
    </source>
</reference>
<evidence type="ECO:0000313" key="8">
    <source>
        <dbReference type="EMBL" id="KAK0415294.1"/>
    </source>
</evidence>
<comment type="caution">
    <text evidence="8">The sequence shown here is derived from an EMBL/GenBank/DDBJ whole genome shotgun (WGS) entry which is preliminary data.</text>
</comment>
<feature type="transmembrane region" description="Helical" evidence="6">
    <location>
        <begin position="12"/>
        <end position="33"/>
    </location>
</feature>
<evidence type="ECO:0000256" key="1">
    <source>
        <dbReference type="ARBA" id="ARBA00004141"/>
    </source>
</evidence>
<dbReference type="InterPro" id="IPR005829">
    <property type="entry name" value="Sugar_transporter_CS"/>
</dbReference>
<dbReference type="InterPro" id="IPR005828">
    <property type="entry name" value="MFS_sugar_transport-like"/>
</dbReference>
<dbReference type="PANTHER" id="PTHR23503:SF96">
    <property type="entry name" value="MAJOR FACILITATOR SUPERFAMILY (MFS) PROFILE DOMAIN-CONTAINING PROTEIN"/>
    <property type="match status" value="1"/>
</dbReference>
<feature type="compositionally biased region" description="Polar residues" evidence="5">
    <location>
        <begin position="714"/>
        <end position="724"/>
    </location>
</feature>
<feature type="transmembrane region" description="Helical" evidence="6">
    <location>
        <begin position="186"/>
        <end position="208"/>
    </location>
</feature>
<keyword evidence="3 6" id="KW-1133">Transmembrane helix</keyword>
<feature type="transmembrane region" description="Helical" evidence="6">
    <location>
        <begin position="65"/>
        <end position="84"/>
    </location>
</feature>
<dbReference type="AlphaFoldDB" id="A0AA39LZR5"/>
<dbReference type="GO" id="GO:0016020">
    <property type="term" value="C:membrane"/>
    <property type="evidence" value="ECO:0007669"/>
    <property type="project" value="UniProtKB-SubCell"/>
</dbReference>
<comment type="subcellular location">
    <subcellularLocation>
        <location evidence="1">Membrane</location>
        <topology evidence="1">Multi-pass membrane protein</topology>
    </subcellularLocation>
</comment>
<dbReference type="InterPro" id="IPR036259">
    <property type="entry name" value="MFS_trans_sf"/>
</dbReference>
<evidence type="ECO:0000256" key="6">
    <source>
        <dbReference type="SAM" id="Phobius"/>
    </source>
</evidence>
<dbReference type="Proteomes" id="UP001175271">
    <property type="component" value="Unassembled WGS sequence"/>
</dbReference>
<feature type="transmembrane region" description="Helical" evidence="6">
    <location>
        <begin position="310"/>
        <end position="330"/>
    </location>
</feature>
<dbReference type="InterPro" id="IPR045263">
    <property type="entry name" value="GLUT"/>
</dbReference>
<dbReference type="Pfam" id="PF00083">
    <property type="entry name" value="Sugar_tr"/>
    <property type="match status" value="1"/>
</dbReference>
<evidence type="ECO:0000256" key="3">
    <source>
        <dbReference type="ARBA" id="ARBA00022989"/>
    </source>
</evidence>
<keyword evidence="9" id="KW-1185">Reference proteome</keyword>
<feature type="transmembrane region" description="Helical" evidence="6">
    <location>
        <begin position="129"/>
        <end position="146"/>
    </location>
</feature>
<gene>
    <name evidence="8" type="ORF">QR680_011874</name>
</gene>
<evidence type="ECO:0000259" key="7">
    <source>
        <dbReference type="PROSITE" id="PS50850"/>
    </source>
</evidence>
<sequence length="875" mass="98503">MASERTFPGVRLAFVAILVSIGGAFNFGYQLVITNPSQDAFIRFLNSSLVEHYGADLTIIQLENIWSAIVAILFVGAIGGSLNIRFVAERFGRLKGLIGSFALSAVFLVLSIVSYFVDSIELYTISRAILGYTYGLIIGLSGLYLAESSPKRCRGFVSMATGLSVQLGTVIGSVVAMPNIFGTEHLWWLIYAVEAVALIVVTVPLVFAHDSPSYLFHKGDVDGARKSIKFFHACGKVGVREVIKEMKEHMDDEDKTLGMFQVLKDKTALRGTLVGSVVTLAMAFSGMPVVDAFAVDILLNCGLDIHAASYGNLFLTIVSVLGIVGSSFVVERFGRRSLLLFSNFAIILTNLAIFGLMFAFDLLQYAWIGFTLIAAIAVFIVFFATGPGPLCYFVTSELVGQRERSAAQSWNTLIQMIARAIILAAYLPMKNAIGGSFAYLILFVAPMAFAEVVIYFYLPETKNRNLKEYLQPSIDVDHHLSSVYNGRPPLKQLKEKFQNQYDHIQSHKLLEELTSETIAREVRHLFAEFAQNPPQDAEKFIEQLDMMRNLDSTLRSHHNEVQKKLRDLRYSMIMLETWTGMRETGRSDRRHTAAMRRYLETEISLEETDEALSRNAKHWNVVLKQRIIKQRHLSDEDPLLSLDPFENADKLRSHSSRSTTASRNRRSATPEGRRSAERQAASRSPRLFQQRHPFASRKEIPRTPPESPRHIRQTAATATPSTSENQWLRLKQLATEADQLADEQGSLTAFFHKVQFQEAILREAEETANRCCTNTRKSTYTTEEKLSEYYQLAPYYMAVQALVFFLPFKMYRYVLKKFQLSLGNTLSRLLHGKATSSQFTSDNWNLYERTGDGPRTNNSVEEAFVADRPEAALQR</sequence>
<dbReference type="GO" id="GO:0015149">
    <property type="term" value="F:hexose transmembrane transporter activity"/>
    <property type="evidence" value="ECO:0007669"/>
    <property type="project" value="TreeGrafter"/>
</dbReference>
<feature type="transmembrane region" description="Helical" evidence="6">
    <location>
        <begin position="366"/>
        <end position="394"/>
    </location>
</feature>
<keyword evidence="4 6" id="KW-0472">Membrane</keyword>
<dbReference type="InterPro" id="IPR020846">
    <property type="entry name" value="MFS_dom"/>
</dbReference>
<name>A0AA39LZR5_9BILA</name>
<feature type="transmembrane region" description="Helical" evidence="6">
    <location>
        <begin position="158"/>
        <end position="180"/>
    </location>
</feature>
<dbReference type="InterPro" id="IPR003663">
    <property type="entry name" value="Sugar/inositol_transpt"/>
</dbReference>
<feature type="transmembrane region" description="Helical" evidence="6">
    <location>
        <begin position="437"/>
        <end position="458"/>
    </location>
</feature>
<proteinExistence type="predicted"/>
<protein>
    <recommendedName>
        <fullName evidence="7">Major facilitator superfamily (MFS) profile domain-containing protein</fullName>
    </recommendedName>
</protein>
<accession>A0AA39LZR5</accession>
<feature type="region of interest" description="Disordered" evidence="5">
    <location>
        <begin position="650"/>
        <end position="724"/>
    </location>
</feature>
<dbReference type="SUPFAM" id="SSF103473">
    <property type="entry name" value="MFS general substrate transporter"/>
    <property type="match status" value="1"/>
</dbReference>
<evidence type="ECO:0000256" key="4">
    <source>
        <dbReference type="ARBA" id="ARBA00023136"/>
    </source>
</evidence>
<dbReference type="Gene3D" id="1.20.1250.20">
    <property type="entry name" value="MFS general substrate transporter like domains"/>
    <property type="match status" value="1"/>
</dbReference>
<feature type="domain" description="Major facilitator superfamily (MFS) profile" evidence="7">
    <location>
        <begin position="16"/>
        <end position="462"/>
    </location>
</feature>
<feature type="transmembrane region" description="Helical" evidence="6">
    <location>
        <begin position="268"/>
        <end position="290"/>
    </location>
</feature>
<organism evidence="8 9">
    <name type="scientific">Steinernema hermaphroditum</name>
    <dbReference type="NCBI Taxonomy" id="289476"/>
    <lineage>
        <taxon>Eukaryota</taxon>
        <taxon>Metazoa</taxon>
        <taxon>Ecdysozoa</taxon>
        <taxon>Nematoda</taxon>
        <taxon>Chromadorea</taxon>
        <taxon>Rhabditida</taxon>
        <taxon>Tylenchina</taxon>
        <taxon>Panagrolaimomorpha</taxon>
        <taxon>Strongyloidoidea</taxon>
        <taxon>Steinernematidae</taxon>
        <taxon>Steinernema</taxon>
    </lineage>
</organism>
<dbReference type="PANTHER" id="PTHR23503">
    <property type="entry name" value="SOLUTE CARRIER FAMILY 2"/>
    <property type="match status" value="1"/>
</dbReference>
<evidence type="ECO:0000313" key="9">
    <source>
        <dbReference type="Proteomes" id="UP001175271"/>
    </source>
</evidence>
<dbReference type="PRINTS" id="PR00171">
    <property type="entry name" value="SUGRTRNSPORT"/>
</dbReference>
<feature type="transmembrane region" description="Helical" evidence="6">
    <location>
        <begin position="96"/>
        <end position="117"/>
    </location>
</feature>
<keyword evidence="2 6" id="KW-0812">Transmembrane</keyword>
<evidence type="ECO:0000256" key="2">
    <source>
        <dbReference type="ARBA" id="ARBA00022692"/>
    </source>
</evidence>
<dbReference type="EMBL" id="JAUCMV010000002">
    <property type="protein sequence ID" value="KAK0415294.1"/>
    <property type="molecule type" value="Genomic_DNA"/>
</dbReference>
<dbReference type="PROSITE" id="PS00216">
    <property type="entry name" value="SUGAR_TRANSPORT_1"/>
    <property type="match status" value="1"/>
</dbReference>
<dbReference type="PROSITE" id="PS50850">
    <property type="entry name" value="MFS"/>
    <property type="match status" value="1"/>
</dbReference>
<feature type="transmembrane region" description="Helical" evidence="6">
    <location>
        <begin position="337"/>
        <end position="360"/>
    </location>
</feature>
<evidence type="ECO:0000256" key="5">
    <source>
        <dbReference type="SAM" id="MobiDB-lite"/>
    </source>
</evidence>